<proteinExistence type="predicted"/>
<protein>
    <submittedName>
        <fullName evidence="1">Uncharacterized protein</fullName>
    </submittedName>
</protein>
<evidence type="ECO:0000313" key="1">
    <source>
        <dbReference type="EMBL" id="TEB11031.1"/>
    </source>
</evidence>
<comment type="caution">
    <text evidence="1">The sequence shown here is derived from an EMBL/GenBank/DDBJ whole genome shotgun (WGS) entry which is preliminary data.</text>
</comment>
<name>A0A4Y7RQ92_9FIRM</name>
<gene>
    <name evidence="1" type="ORF">Pmgp_01903</name>
</gene>
<accession>A0A4Y7RQ92</accession>
<keyword evidence="2" id="KW-1185">Reference proteome</keyword>
<organism evidence="1 2">
    <name type="scientific">Pelotomaculum propionicicum</name>
    <dbReference type="NCBI Taxonomy" id="258475"/>
    <lineage>
        <taxon>Bacteria</taxon>
        <taxon>Bacillati</taxon>
        <taxon>Bacillota</taxon>
        <taxon>Clostridia</taxon>
        <taxon>Eubacteriales</taxon>
        <taxon>Desulfotomaculaceae</taxon>
        <taxon>Pelotomaculum</taxon>
    </lineage>
</organism>
<evidence type="ECO:0000313" key="2">
    <source>
        <dbReference type="Proteomes" id="UP000297597"/>
    </source>
</evidence>
<dbReference type="EMBL" id="QFFZ01000018">
    <property type="protein sequence ID" value="TEB11031.1"/>
    <property type="molecule type" value="Genomic_DNA"/>
</dbReference>
<dbReference type="AlphaFoldDB" id="A0A4Y7RQ92"/>
<sequence length="41" mass="4908">MEEKTVQVRHPKPLPGFEMAYYPSEWLYGDREDLPANRKND</sequence>
<dbReference type="RefSeq" id="WP_282432895.1">
    <property type="nucleotide sequence ID" value="NZ_QFFZ01000018.1"/>
</dbReference>
<dbReference type="Proteomes" id="UP000297597">
    <property type="component" value="Unassembled WGS sequence"/>
</dbReference>
<reference evidence="1 2" key="1">
    <citation type="journal article" date="2018" name="Environ. Microbiol.">
        <title>Novel energy conservation strategies and behaviour of Pelotomaculum schinkii driving syntrophic propionate catabolism.</title>
        <authorList>
            <person name="Hidalgo-Ahumada C.A.P."/>
            <person name="Nobu M.K."/>
            <person name="Narihiro T."/>
            <person name="Tamaki H."/>
            <person name="Liu W.T."/>
            <person name="Kamagata Y."/>
            <person name="Stams A.J.M."/>
            <person name="Imachi H."/>
            <person name="Sousa D.Z."/>
        </authorList>
    </citation>
    <scope>NUCLEOTIDE SEQUENCE [LARGE SCALE GENOMIC DNA]</scope>
    <source>
        <strain evidence="1 2">MGP</strain>
    </source>
</reference>